<dbReference type="Pfam" id="PF13671">
    <property type="entry name" value="AAA_33"/>
    <property type="match status" value="1"/>
</dbReference>
<evidence type="ECO:0000313" key="1">
    <source>
        <dbReference type="EMBL" id="PWS35665.1"/>
    </source>
</evidence>
<comment type="caution">
    <text evidence="1">The sequence shown here is derived from an EMBL/GenBank/DDBJ whole genome shotgun (WGS) entry which is preliminary data.</text>
</comment>
<dbReference type="SUPFAM" id="SSF56112">
    <property type="entry name" value="Protein kinase-like (PK-like)"/>
    <property type="match status" value="1"/>
</dbReference>
<dbReference type="EMBL" id="QGNA01000004">
    <property type="protein sequence ID" value="PWS35665.1"/>
    <property type="molecule type" value="Genomic_DNA"/>
</dbReference>
<gene>
    <name evidence="1" type="ORF">DFH01_18920</name>
</gene>
<dbReference type="AlphaFoldDB" id="A0A317FA34"/>
<dbReference type="RefSeq" id="WP_109872031.1">
    <property type="nucleotide sequence ID" value="NZ_QGNA01000004.1"/>
</dbReference>
<dbReference type="Gene3D" id="3.90.1200.10">
    <property type="match status" value="1"/>
</dbReference>
<dbReference type="InterPro" id="IPR011009">
    <property type="entry name" value="Kinase-like_dom_sf"/>
</dbReference>
<dbReference type="PANTHER" id="PTHR43883:SF1">
    <property type="entry name" value="GLUCONOKINASE"/>
    <property type="match status" value="1"/>
</dbReference>
<evidence type="ECO:0000313" key="2">
    <source>
        <dbReference type="Proteomes" id="UP000245765"/>
    </source>
</evidence>
<dbReference type="InterPro" id="IPR052732">
    <property type="entry name" value="Cell-binding_unc_protein"/>
</dbReference>
<proteinExistence type="predicted"/>
<dbReference type="SUPFAM" id="SSF52540">
    <property type="entry name" value="P-loop containing nucleoside triphosphate hydrolases"/>
    <property type="match status" value="1"/>
</dbReference>
<reference evidence="2" key="1">
    <citation type="submission" date="2018-05" db="EMBL/GenBank/DDBJ databases">
        <authorList>
            <person name="Du Z."/>
            <person name="Wang X."/>
        </authorList>
    </citation>
    <scope>NUCLEOTIDE SEQUENCE [LARGE SCALE GENOMIC DNA]</scope>
    <source>
        <strain evidence="2">CQN31</strain>
    </source>
</reference>
<sequence>MTLPAEQAEVAALLARLTGAAPIETHISAVFVGRDDAFKLKKAVKLPFLDFSPLSAREHFCRRELEINRPNAPGIYRDVVPITREQGGALALGGAGPVVDWVLRMAPVPAADFLDAVAARGALDARLLDALADATAALLAAAPAAPGVDSAGRMALVLQGNVEGCVAAGLDPERVAAVATTMRARLEAIRPLLAARAAQGLVRRCHGDLHLANLCLWEGRPVAFDAIEFDEAIARIDVGYDLAFLLMDLDVRVGRAAANRVMNRVLARSFDIAMLGALPFWLAQRALVRAKLEPARGRDGLPYLAAAEGYLRPVPPRLVAIGGLQGTGKTYIARALAPALGVAPGALHLRTDEIRKRRAGLAPEQRLPEAAYAPAESAAVHAEMFDAARAALAAGHSVVLDAVFLDPAMRRAARDAAGPHPFTGFWLEAPLAVLRERVAGRRDDASDATVAVLERAAQADPGPLDWRKLDAAGDARRAAFAALALNGETEA</sequence>
<protein>
    <recommendedName>
        <fullName evidence="3">Aminoglycoside phosphotransferase domain-containing protein</fullName>
    </recommendedName>
</protein>
<dbReference type="Proteomes" id="UP000245765">
    <property type="component" value="Unassembled WGS sequence"/>
</dbReference>
<evidence type="ECO:0008006" key="3">
    <source>
        <dbReference type="Google" id="ProtNLM"/>
    </source>
</evidence>
<organism evidence="1 2">
    <name type="scientific">Falsiroseomonas bella</name>
    <dbReference type="NCBI Taxonomy" id="2184016"/>
    <lineage>
        <taxon>Bacteria</taxon>
        <taxon>Pseudomonadati</taxon>
        <taxon>Pseudomonadota</taxon>
        <taxon>Alphaproteobacteria</taxon>
        <taxon>Acetobacterales</taxon>
        <taxon>Roseomonadaceae</taxon>
        <taxon>Falsiroseomonas</taxon>
    </lineage>
</organism>
<name>A0A317FA34_9PROT</name>
<dbReference type="PANTHER" id="PTHR43883">
    <property type="entry name" value="SLR0207 PROTEIN"/>
    <property type="match status" value="1"/>
</dbReference>
<dbReference type="InterPro" id="IPR027417">
    <property type="entry name" value="P-loop_NTPase"/>
</dbReference>
<dbReference type="OrthoDB" id="9810277at2"/>
<dbReference type="Gene3D" id="3.40.50.300">
    <property type="entry name" value="P-loop containing nucleotide triphosphate hydrolases"/>
    <property type="match status" value="1"/>
</dbReference>
<accession>A0A317FA34</accession>
<keyword evidence="2" id="KW-1185">Reference proteome</keyword>